<dbReference type="HOGENOM" id="CLU_042971_1_0_1"/>
<dbReference type="EMBL" id="CH940649">
    <property type="protein sequence ID" value="EDW64822.1"/>
    <property type="molecule type" value="Genomic_DNA"/>
</dbReference>
<proteinExistence type="inferred from homology"/>
<dbReference type="Gene3D" id="3.30.200.20">
    <property type="entry name" value="Phosphorylase Kinase, domain 1"/>
    <property type="match status" value="1"/>
</dbReference>
<dbReference type="Pfam" id="PF01636">
    <property type="entry name" value="APH"/>
    <property type="match status" value="1"/>
</dbReference>
<reference evidence="12" key="3">
    <citation type="submission" date="2008-06" db="EMBL/GenBank/DDBJ databases">
        <authorList>
            <consortium name="FlyBase"/>
        </authorList>
    </citation>
    <scope>NUCLEOTIDE SEQUENCE</scope>
    <source>
        <strain evidence="12">TSC#15010-1051.87</strain>
    </source>
</reference>
<dbReference type="KEGG" id="dvi:6627942"/>
<sequence>MEQWNNVELTSITKKSYTLNHDYDGAERLNKGNETTGTAGTEVTATATNGNGNGNGNGNVSNPPESNVVLQPGSDIKPKMQPEHVEPLVRRLYGITISELKELNAYDDRNYLIQEDCNVKNPLIVSHSVHGYVLKILNALDSKKEEFVDAQNQLLLYLAKQHVHCPRPIANARGKYYSVEQIGGNAHVVRLLEFIPGKMFHEVPVTKNLLYQSGEYLAKLDRALKNFTHKAYDTHKTLWMLQSVPQLRDFLYALEDHQRRALCEEIIDAFESKVLGVLSTMELQIIHGDYNEQNIVVNAPTADTERPDSYRVSGVIDFGDTSRSPLIFELGIAMSYMMLQAKDLASGGIFLAGYTSIQSISAADRDYLKYCVAARLAQSLIMGAYTHTLHPSNDYVLVTQAQGWLLLEQLWRESMDSIDELWATTAHQYLTQSTK</sequence>
<feature type="compositionally biased region" description="Low complexity" evidence="10">
    <location>
        <begin position="32"/>
        <end position="50"/>
    </location>
</feature>
<evidence type="ECO:0000256" key="8">
    <source>
        <dbReference type="ARBA" id="ARBA00038873"/>
    </source>
</evidence>
<evidence type="ECO:0000256" key="9">
    <source>
        <dbReference type="ARBA" id="ARBA00040505"/>
    </source>
</evidence>
<dbReference type="InterPro" id="IPR050249">
    <property type="entry name" value="Pseudomonas-type_ThrB"/>
</dbReference>
<dbReference type="Proteomes" id="UP000008792">
    <property type="component" value="Unassembled WGS sequence"/>
</dbReference>
<dbReference type="EMBL" id="CH940649">
    <property type="protein sequence ID" value="KRF81885.1"/>
    <property type="molecule type" value="Genomic_DNA"/>
</dbReference>
<dbReference type="FunFam" id="3.30.200.20:FF:000549">
    <property type="entry name" value="hydroxylysine kinase"/>
    <property type="match status" value="1"/>
</dbReference>
<dbReference type="EC" id="2.7.1.81" evidence="8"/>
<feature type="region of interest" description="Disordered" evidence="10">
    <location>
        <begin position="27"/>
        <end position="67"/>
    </location>
</feature>
<dbReference type="InParanoid" id="B4LSK0"/>
<dbReference type="PANTHER" id="PTHR21064:SF1">
    <property type="entry name" value="HYDROXYLYSINE KINASE"/>
    <property type="match status" value="1"/>
</dbReference>
<comment type="similarity">
    <text evidence="2">Belongs to the aminoglycoside phosphotransferase family.</text>
</comment>
<dbReference type="FunCoup" id="B4LSK0">
    <property type="interactions" value="173"/>
</dbReference>
<evidence type="ECO:0000256" key="1">
    <source>
        <dbReference type="ARBA" id="ARBA00004496"/>
    </source>
</evidence>
<keyword evidence="3" id="KW-0963">Cytoplasm</keyword>
<keyword evidence="5" id="KW-0418">Kinase</keyword>
<dbReference type="OMA" id="AAHSCQL"/>
<evidence type="ECO:0000259" key="11">
    <source>
        <dbReference type="Pfam" id="PF01636"/>
    </source>
</evidence>
<keyword evidence="13" id="KW-1185">Reference proteome</keyword>
<feature type="domain" description="Aminoglycoside phosphotransferase" evidence="11">
    <location>
        <begin position="131"/>
        <end position="338"/>
    </location>
</feature>
<evidence type="ECO:0000256" key="7">
    <source>
        <dbReference type="ARBA" id="ARBA00037368"/>
    </source>
</evidence>
<comment type="function">
    <text evidence="7">Catalyzes the GTP-dependent phosphorylation of 5-hydroxy-L-lysine.</text>
</comment>
<gene>
    <name evidence="12" type="primary">Dvir\GJ17679</name>
    <name evidence="12" type="ORF">Dvir_GJ17679</name>
</gene>
<dbReference type="InterPro" id="IPR002575">
    <property type="entry name" value="Aminoglycoside_PTrfase"/>
</dbReference>
<evidence type="ECO:0000256" key="2">
    <source>
        <dbReference type="ARBA" id="ARBA00006219"/>
    </source>
</evidence>
<dbReference type="FunFam" id="3.90.1200.10:FF:000007">
    <property type="entry name" value="hydroxylysine kinase isoform X1"/>
    <property type="match status" value="1"/>
</dbReference>
<dbReference type="OrthoDB" id="9973935at2759"/>
<accession>B4LSK0</accession>
<evidence type="ECO:0000256" key="6">
    <source>
        <dbReference type="ARBA" id="ARBA00036820"/>
    </source>
</evidence>
<evidence type="ECO:0000256" key="4">
    <source>
        <dbReference type="ARBA" id="ARBA00022679"/>
    </source>
</evidence>
<organism evidence="12 13">
    <name type="scientific">Drosophila virilis</name>
    <name type="common">Fruit fly</name>
    <dbReference type="NCBI Taxonomy" id="7244"/>
    <lineage>
        <taxon>Eukaryota</taxon>
        <taxon>Metazoa</taxon>
        <taxon>Ecdysozoa</taxon>
        <taxon>Arthropoda</taxon>
        <taxon>Hexapoda</taxon>
        <taxon>Insecta</taxon>
        <taxon>Pterygota</taxon>
        <taxon>Neoptera</taxon>
        <taxon>Endopterygota</taxon>
        <taxon>Diptera</taxon>
        <taxon>Brachycera</taxon>
        <taxon>Muscomorpha</taxon>
        <taxon>Ephydroidea</taxon>
        <taxon>Drosophilidae</taxon>
        <taxon>Drosophila</taxon>
    </lineage>
</organism>
<evidence type="ECO:0000256" key="10">
    <source>
        <dbReference type="SAM" id="MobiDB-lite"/>
    </source>
</evidence>
<dbReference type="STRING" id="7244.B4LSK0"/>
<dbReference type="GO" id="GO:0047992">
    <property type="term" value="F:hydroxylysine kinase activity"/>
    <property type="evidence" value="ECO:0007669"/>
    <property type="project" value="UniProtKB-EC"/>
</dbReference>
<comment type="subcellular location">
    <subcellularLocation>
        <location evidence="1">Cytoplasm</location>
    </subcellularLocation>
</comment>
<dbReference type="SUPFAM" id="SSF56112">
    <property type="entry name" value="Protein kinase-like (PK-like)"/>
    <property type="match status" value="1"/>
</dbReference>
<comment type="catalytic activity">
    <reaction evidence="6">
        <text>(5R)-5-hydroxy-L-lysine + GTP = (5R)-5-phosphooxy-L-lysine + GDP + H(+)</text>
        <dbReference type="Rhea" id="RHEA:19049"/>
        <dbReference type="ChEBI" id="CHEBI:15378"/>
        <dbReference type="ChEBI" id="CHEBI:37565"/>
        <dbReference type="ChEBI" id="CHEBI:57882"/>
        <dbReference type="ChEBI" id="CHEBI:58189"/>
        <dbReference type="ChEBI" id="CHEBI:58357"/>
        <dbReference type="EC" id="2.7.1.81"/>
    </reaction>
</comment>
<reference evidence="12" key="2">
    <citation type="journal article" date="2008" name="Bioinformatics">
        <title>Assembly reconciliation.</title>
        <authorList>
            <person name="Zimin A.V."/>
            <person name="Smith D.R."/>
            <person name="Sutton G."/>
            <person name="Yorke J.A."/>
        </authorList>
    </citation>
    <scope>NUCLEOTIDE SEQUENCE</scope>
    <source>
        <strain evidence="12">TSC#15010-1051.87</strain>
    </source>
</reference>
<dbReference type="PANTHER" id="PTHR21064">
    <property type="entry name" value="AMINOGLYCOSIDE PHOSPHOTRANSFERASE DOMAIN-CONTAINING PROTEIN-RELATED"/>
    <property type="match status" value="1"/>
</dbReference>
<dbReference type="GO" id="GO:0005737">
    <property type="term" value="C:cytoplasm"/>
    <property type="evidence" value="ECO:0007669"/>
    <property type="project" value="UniProtKB-SubCell"/>
</dbReference>
<keyword evidence="4 12" id="KW-0808">Transferase</keyword>
<name>B4LSK0_DROVI</name>
<evidence type="ECO:0000256" key="5">
    <source>
        <dbReference type="ARBA" id="ARBA00022777"/>
    </source>
</evidence>
<evidence type="ECO:0000313" key="13">
    <source>
        <dbReference type="Proteomes" id="UP000008792"/>
    </source>
</evidence>
<evidence type="ECO:0000313" key="12">
    <source>
        <dbReference type="EMBL" id="EDW64822.1"/>
    </source>
</evidence>
<dbReference type="AlphaFoldDB" id="B4LSK0"/>
<evidence type="ECO:0000256" key="3">
    <source>
        <dbReference type="ARBA" id="ARBA00022490"/>
    </source>
</evidence>
<reference evidence="12 13" key="1">
    <citation type="journal article" date="2007" name="Nature">
        <title>Evolution of genes and genomes on the Drosophila phylogeny.</title>
        <authorList>
            <consortium name="Drosophila 12 Genomes Consortium"/>
            <person name="Clark A.G."/>
            <person name="Eisen M.B."/>
            <person name="Smith D.R."/>
            <person name="Bergman C.M."/>
            <person name="Oliver B."/>
            <person name="Markow T.A."/>
            <person name="Kaufman T.C."/>
            <person name="Kellis M."/>
            <person name="Gelbart W."/>
            <person name="Iyer V.N."/>
            <person name="Pollard D.A."/>
            <person name="Sackton T.B."/>
            <person name="Larracuente A.M."/>
            <person name="Singh N.D."/>
            <person name="Abad J.P."/>
            <person name="Abt D.N."/>
            <person name="Adryan B."/>
            <person name="Aguade M."/>
            <person name="Akashi H."/>
            <person name="Anderson W.W."/>
            <person name="Aquadro C.F."/>
            <person name="Ardell D.H."/>
            <person name="Arguello R."/>
            <person name="Artieri C.G."/>
            <person name="Barbash D.A."/>
            <person name="Barker D."/>
            <person name="Barsanti P."/>
            <person name="Batterham P."/>
            <person name="Batzoglou S."/>
            <person name="Begun D."/>
            <person name="Bhutkar A."/>
            <person name="Blanco E."/>
            <person name="Bosak S.A."/>
            <person name="Bradley R.K."/>
            <person name="Brand A.D."/>
            <person name="Brent M.R."/>
            <person name="Brooks A.N."/>
            <person name="Brown R.H."/>
            <person name="Butlin R.K."/>
            <person name="Caggese C."/>
            <person name="Calvi B.R."/>
            <person name="Bernardo de Carvalho A."/>
            <person name="Caspi A."/>
            <person name="Castrezana S."/>
            <person name="Celniker S.E."/>
            <person name="Chang J.L."/>
            <person name="Chapple C."/>
            <person name="Chatterji S."/>
            <person name="Chinwalla A."/>
            <person name="Civetta A."/>
            <person name="Clifton S.W."/>
            <person name="Comeron J.M."/>
            <person name="Costello J.C."/>
            <person name="Coyne J.A."/>
            <person name="Daub J."/>
            <person name="David R.G."/>
            <person name="Delcher A.L."/>
            <person name="Delehaunty K."/>
            <person name="Do C.B."/>
            <person name="Ebling H."/>
            <person name="Edwards K."/>
            <person name="Eickbush T."/>
            <person name="Evans J.D."/>
            <person name="Filipski A."/>
            <person name="Findeiss S."/>
            <person name="Freyhult E."/>
            <person name="Fulton L."/>
            <person name="Fulton R."/>
            <person name="Garcia A.C."/>
            <person name="Gardiner A."/>
            <person name="Garfield D.A."/>
            <person name="Garvin B.E."/>
            <person name="Gibson G."/>
            <person name="Gilbert D."/>
            <person name="Gnerre S."/>
            <person name="Godfrey J."/>
            <person name="Good R."/>
            <person name="Gotea V."/>
            <person name="Gravely B."/>
            <person name="Greenberg A.J."/>
            <person name="Griffiths-Jones S."/>
            <person name="Gross S."/>
            <person name="Guigo R."/>
            <person name="Gustafson E.A."/>
            <person name="Haerty W."/>
            <person name="Hahn M.W."/>
            <person name="Halligan D.L."/>
            <person name="Halpern A.L."/>
            <person name="Halter G.M."/>
            <person name="Han M.V."/>
            <person name="Heger A."/>
            <person name="Hillier L."/>
            <person name="Hinrichs A.S."/>
            <person name="Holmes I."/>
            <person name="Hoskins R.A."/>
            <person name="Hubisz M.J."/>
            <person name="Hultmark D."/>
            <person name="Huntley M.A."/>
            <person name="Jaffe D.B."/>
            <person name="Jagadeeshan S."/>
            <person name="Jeck W.R."/>
            <person name="Johnson J."/>
            <person name="Jones C.D."/>
            <person name="Jordan W.C."/>
            <person name="Karpen G.H."/>
            <person name="Kataoka E."/>
            <person name="Keightley P.D."/>
            <person name="Kheradpour P."/>
            <person name="Kirkness E.F."/>
            <person name="Koerich L.B."/>
            <person name="Kristiansen K."/>
            <person name="Kudrna D."/>
            <person name="Kulathinal R.J."/>
            <person name="Kumar S."/>
            <person name="Kwok R."/>
            <person name="Lander E."/>
            <person name="Langley C.H."/>
            <person name="Lapoint R."/>
            <person name="Lazzaro B.P."/>
            <person name="Lee S.J."/>
            <person name="Levesque L."/>
            <person name="Li R."/>
            <person name="Lin C.F."/>
            <person name="Lin M.F."/>
            <person name="Lindblad-Toh K."/>
            <person name="Llopart A."/>
            <person name="Long M."/>
            <person name="Low L."/>
            <person name="Lozovsky E."/>
            <person name="Lu J."/>
            <person name="Luo M."/>
            <person name="Machado C.A."/>
            <person name="Makalowski W."/>
            <person name="Marzo M."/>
            <person name="Matsuda M."/>
            <person name="Matzkin L."/>
            <person name="McAllister B."/>
            <person name="McBride C.S."/>
            <person name="McKernan B."/>
            <person name="McKernan K."/>
            <person name="Mendez-Lago M."/>
            <person name="Minx P."/>
            <person name="Mollenhauer M.U."/>
            <person name="Montooth K."/>
            <person name="Mount S.M."/>
            <person name="Mu X."/>
            <person name="Myers E."/>
            <person name="Negre B."/>
            <person name="Newfeld S."/>
            <person name="Nielsen R."/>
            <person name="Noor M.A."/>
            <person name="O'Grady P."/>
            <person name="Pachter L."/>
            <person name="Papaceit M."/>
            <person name="Parisi M.J."/>
            <person name="Parisi M."/>
            <person name="Parts L."/>
            <person name="Pedersen J.S."/>
            <person name="Pesole G."/>
            <person name="Phillippy A.M."/>
            <person name="Ponting C.P."/>
            <person name="Pop M."/>
            <person name="Porcelli D."/>
            <person name="Powell J.R."/>
            <person name="Prohaska S."/>
            <person name="Pruitt K."/>
            <person name="Puig M."/>
            <person name="Quesneville H."/>
            <person name="Ram K.R."/>
            <person name="Rand D."/>
            <person name="Rasmussen M.D."/>
            <person name="Reed L.K."/>
            <person name="Reenan R."/>
            <person name="Reily A."/>
            <person name="Remington K.A."/>
            <person name="Rieger T.T."/>
            <person name="Ritchie M.G."/>
            <person name="Robin C."/>
            <person name="Rogers Y.H."/>
            <person name="Rohde C."/>
            <person name="Rozas J."/>
            <person name="Rubenfield M.J."/>
            <person name="Ruiz A."/>
            <person name="Russo S."/>
            <person name="Salzberg S.L."/>
            <person name="Sanchez-Gracia A."/>
            <person name="Saranga D.J."/>
            <person name="Sato H."/>
            <person name="Schaeffer S.W."/>
            <person name="Schatz M.C."/>
            <person name="Schlenke T."/>
            <person name="Schwartz R."/>
            <person name="Segarra C."/>
            <person name="Singh R.S."/>
            <person name="Sirot L."/>
            <person name="Sirota M."/>
            <person name="Sisneros N.B."/>
            <person name="Smith C.D."/>
            <person name="Smith T.F."/>
            <person name="Spieth J."/>
            <person name="Stage D.E."/>
            <person name="Stark A."/>
            <person name="Stephan W."/>
            <person name="Strausberg R.L."/>
            <person name="Strempel S."/>
            <person name="Sturgill D."/>
            <person name="Sutton G."/>
            <person name="Sutton G.G."/>
            <person name="Tao W."/>
            <person name="Teichmann S."/>
            <person name="Tobari Y.N."/>
            <person name="Tomimura Y."/>
            <person name="Tsolas J.M."/>
            <person name="Valente V.L."/>
            <person name="Venter E."/>
            <person name="Venter J.C."/>
            <person name="Vicario S."/>
            <person name="Vieira F.G."/>
            <person name="Vilella A.J."/>
            <person name="Villasante A."/>
            <person name="Walenz B."/>
            <person name="Wang J."/>
            <person name="Wasserman M."/>
            <person name="Watts T."/>
            <person name="Wilson D."/>
            <person name="Wilson R.K."/>
            <person name="Wing R.A."/>
            <person name="Wolfner M.F."/>
            <person name="Wong A."/>
            <person name="Wong G.K."/>
            <person name="Wu C.I."/>
            <person name="Wu G."/>
            <person name="Yamamoto D."/>
            <person name="Yang H.P."/>
            <person name="Yang S.P."/>
            <person name="Yorke J.A."/>
            <person name="Yoshida K."/>
            <person name="Zdobnov E."/>
            <person name="Zhang P."/>
            <person name="Zhang Y."/>
            <person name="Zimin A.V."/>
            <person name="Baldwin J."/>
            <person name="Abdouelleil A."/>
            <person name="Abdulkadir J."/>
            <person name="Abebe A."/>
            <person name="Abera B."/>
            <person name="Abreu J."/>
            <person name="Acer S.C."/>
            <person name="Aftuck L."/>
            <person name="Alexander A."/>
            <person name="An P."/>
            <person name="Anderson E."/>
            <person name="Anderson S."/>
            <person name="Arachi H."/>
            <person name="Azer M."/>
            <person name="Bachantsang P."/>
            <person name="Barry A."/>
            <person name="Bayul T."/>
            <person name="Berlin A."/>
            <person name="Bessette D."/>
            <person name="Bloom T."/>
            <person name="Blye J."/>
            <person name="Boguslavskiy L."/>
            <person name="Bonnet C."/>
            <person name="Boukhgalter B."/>
            <person name="Bourzgui I."/>
            <person name="Brown A."/>
            <person name="Cahill P."/>
            <person name="Channer S."/>
            <person name="Cheshatsang Y."/>
            <person name="Chuda L."/>
            <person name="Citroen M."/>
            <person name="Collymore A."/>
            <person name="Cooke P."/>
            <person name="Costello M."/>
            <person name="D'Aco K."/>
            <person name="Daza R."/>
            <person name="De Haan G."/>
            <person name="DeGray S."/>
            <person name="DeMaso C."/>
            <person name="Dhargay N."/>
            <person name="Dooley K."/>
            <person name="Dooley E."/>
            <person name="Doricent M."/>
            <person name="Dorje P."/>
            <person name="Dorjee K."/>
            <person name="Dupes A."/>
            <person name="Elong R."/>
            <person name="Falk J."/>
            <person name="Farina A."/>
            <person name="Faro S."/>
            <person name="Ferguson D."/>
            <person name="Fisher S."/>
            <person name="Foley C.D."/>
            <person name="Franke A."/>
            <person name="Friedrich D."/>
            <person name="Gadbois L."/>
            <person name="Gearin G."/>
            <person name="Gearin C.R."/>
            <person name="Giannoukos G."/>
            <person name="Goode T."/>
            <person name="Graham J."/>
            <person name="Grandbois E."/>
            <person name="Grewal S."/>
            <person name="Gyaltsen K."/>
            <person name="Hafez N."/>
            <person name="Hagos B."/>
            <person name="Hall J."/>
            <person name="Henson C."/>
            <person name="Hollinger A."/>
            <person name="Honan T."/>
            <person name="Huard M.D."/>
            <person name="Hughes L."/>
            <person name="Hurhula B."/>
            <person name="Husby M.E."/>
            <person name="Kamat A."/>
            <person name="Kanga B."/>
            <person name="Kashin S."/>
            <person name="Khazanovich D."/>
            <person name="Kisner P."/>
            <person name="Lance K."/>
            <person name="Lara M."/>
            <person name="Lee W."/>
            <person name="Lennon N."/>
            <person name="Letendre F."/>
            <person name="LeVine R."/>
            <person name="Lipovsky A."/>
            <person name="Liu X."/>
            <person name="Liu J."/>
            <person name="Liu S."/>
            <person name="Lokyitsang T."/>
            <person name="Lokyitsang Y."/>
            <person name="Lubonja R."/>
            <person name="Lui A."/>
            <person name="MacDonald P."/>
            <person name="Magnisalis V."/>
            <person name="Maru K."/>
            <person name="Matthews C."/>
            <person name="McCusker W."/>
            <person name="McDonough S."/>
            <person name="Mehta T."/>
            <person name="Meldrim J."/>
            <person name="Meneus L."/>
            <person name="Mihai O."/>
            <person name="Mihalev A."/>
            <person name="Mihova T."/>
            <person name="Mittelman R."/>
            <person name="Mlenga V."/>
            <person name="Montmayeur A."/>
            <person name="Mulrain L."/>
            <person name="Navidi A."/>
            <person name="Naylor J."/>
            <person name="Negash T."/>
            <person name="Nguyen T."/>
            <person name="Nguyen N."/>
            <person name="Nicol R."/>
            <person name="Norbu C."/>
            <person name="Norbu N."/>
            <person name="Novod N."/>
            <person name="O'Neill B."/>
            <person name="Osman S."/>
            <person name="Markiewicz E."/>
            <person name="Oyono O.L."/>
            <person name="Patti C."/>
            <person name="Phunkhang P."/>
            <person name="Pierre F."/>
            <person name="Priest M."/>
            <person name="Raghuraman S."/>
            <person name="Rege F."/>
            <person name="Reyes R."/>
            <person name="Rise C."/>
            <person name="Rogov P."/>
            <person name="Ross K."/>
            <person name="Ryan E."/>
            <person name="Settipalli S."/>
            <person name="Shea T."/>
            <person name="Sherpa N."/>
            <person name="Shi L."/>
            <person name="Shih D."/>
            <person name="Sparrow T."/>
            <person name="Spaulding J."/>
            <person name="Stalker J."/>
            <person name="Stange-Thomann N."/>
            <person name="Stavropoulos S."/>
            <person name="Stone C."/>
            <person name="Strader C."/>
            <person name="Tesfaye S."/>
            <person name="Thomson T."/>
            <person name="Thoulutsang Y."/>
            <person name="Thoulutsang D."/>
            <person name="Topham K."/>
            <person name="Topping I."/>
            <person name="Tsamla T."/>
            <person name="Vassiliev H."/>
            <person name="Vo A."/>
            <person name="Wangchuk T."/>
            <person name="Wangdi T."/>
            <person name="Weiand M."/>
            <person name="Wilkinson J."/>
            <person name="Wilson A."/>
            <person name="Yadav S."/>
            <person name="Young G."/>
            <person name="Yu Q."/>
            <person name="Zembek L."/>
            <person name="Zhong D."/>
            <person name="Zimmer A."/>
            <person name="Zwirko Z."/>
            <person name="Jaffe D.B."/>
            <person name="Alvarez P."/>
            <person name="Brockman W."/>
            <person name="Butler J."/>
            <person name="Chin C."/>
            <person name="Gnerre S."/>
            <person name="Grabherr M."/>
            <person name="Kleber M."/>
            <person name="Mauceli E."/>
            <person name="MacCallum I."/>
        </authorList>
    </citation>
    <scope>NUCLEOTIDE SEQUENCE [LARGE SCALE GENOMIC DNA]</scope>
    <source>
        <strain evidence="12">TSC#15010-1051.87</strain>
        <strain evidence="13">Tucson 15010-1051.87</strain>
    </source>
</reference>
<dbReference type="eggNOG" id="ENOG502QT7T">
    <property type="taxonomic scope" value="Eukaryota"/>
</dbReference>
<dbReference type="Gene3D" id="3.90.1200.10">
    <property type="match status" value="1"/>
</dbReference>
<dbReference type="InterPro" id="IPR011009">
    <property type="entry name" value="Kinase-like_dom_sf"/>
</dbReference>
<dbReference type="SMR" id="B4LSK0"/>
<dbReference type="EMBL" id="CH940649">
    <property type="protein sequence ID" value="KRF81886.1"/>
    <property type="molecule type" value="Genomic_DNA"/>
</dbReference>
<protein>
    <recommendedName>
        <fullName evidence="9">Hydroxylysine kinase</fullName>
        <ecNumber evidence="8">2.7.1.81</ecNumber>
    </recommendedName>
</protein>